<reference evidence="2 3" key="1">
    <citation type="journal article" date="2017" name="Mol. Biol. Evol.">
        <title>The 4-celled Tetrabaena socialis nuclear genome reveals the essential components for genetic control of cell number at the origin of multicellularity in the volvocine lineage.</title>
        <authorList>
            <person name="Featherston J."/>
            <person name="Arakaki Y."/>
            <person name="Hanschen E.R."/>
            <person name="Ferris P.J."/>
            <person name="Michod R.E."/>
            <person name="Olson B.J.S.C."/>
            <person name="Nozaki H."/>
            <person name="Durand P.M."/>
        </authorList>
    </citation>
    <scope>NUCLEOTIDE SEQUENCE [LARGE SCALE GENOMIC DNA]</scope>
    <source>
        <strain evidence="2 3">NIES-571</strain>
    </source>
</reference>
<dbReference type="Proteomes" id="UP000236333">
    <property type="component" value="Unassembled WGS sequence"/>
</dbReference>
<evidence type="ECO:0000313" key="2">
    <source>
        <dbReference type="EMBL" id="PNH04440.1"/>
    </source>
</evidence>
<dbReference type="AlphaFoldDB" id="A0A2J7ZVZ3"/>
<dbReference type="GO" id="GO:0004672">
    <property type="term" value="F:protein kinase activity"/>
    <property type="evidence" value="ECO:0007669"/>
    <property type="project" value="InterPro"/>
</dbReference>
<organism evidence="2 3">
    <name type="scientific">Tetrabaena socialis</name>
    <dbReference type="NCBI Taxonomy" id="47790"/>
    <lineage>
        <taxon>Eukaryota</taxon>
        <taxon>Viridiplantae</taxon>
        <taxon>Chlorophyta</taxon>
        <taxon>core chlorophytes</taxon>
        <taxon>Chlorophyceae</taxon>
        <taxon>CS clade</taxon>
        <taxon>Chlamydomonadales</taxon>
        <taxon>Tetrabaenaceae</taxon>
        <taxon>Tetrabaena</taxon>
    </lineage>
</organism>
<feature type="domain" description="Protein kinase" evidence="1">
    <location>
        <begin position="128"/>
        <end position="451"/>
    </location>
</feature>
<proteinExistence type="predicted"/>
<dbReference type="SUPFAM" id="SSF56112">
    <property type="entry name" value="Protein kinase-like (PK-like)"/>
    <property type="match status" value="1"/>
</dbReference>
<dbReference type="InterPro" id="IPR011009">
    <property type="entry name" value="Kinase-like_dom_sf"/>
</dbReference>
<dbReference type="Gene3D" id="1.10.510.10">
    <property type="entry name" value="Transferase(Phosphotransferase) domain 1"/>
    <property type="match status" value="1"/>
</dbReference>
<gene>
    <name evidence="2" type="ORF">TSOC_009405</name>
</gene>
<dbReference type="InterPro" id="IPR000719">
    <property type="entry name" value="Prot_kinase_dom"/>
</dbReference>
<keyword evidence="3" id="KW-1185">Reference proteome</keyword>
<dbReference type="PROSITE" id="PS50011">
    <property type="entry name" value="PROTEIN_KINASE_DOM"/>
    <property type="match status" value="1"/>
</dbReference>
<dbReference type="GO" id="GO:0005524">
    <property type="term" value="F:ATP binding"/>
    <property type="evidence" value="ECO:0007669"/>
    <property type="project" value="InterPro"/>
</dbReference>
<evidence type="ECO:0000259" key="1">
    <source>
        <dbReference type="PROSITE" id="PS50011"/>
    </source>
</evidence>
<protein>
    <recommendedName>
        <fullName evidence="1">Protein kinase domain-containing protein</fullName>
    </recommendedName>
</protein>
<accession>A0A2J7ZVZ3</accession>
<evidence type="ECO:0000313" key="3">
    <source>
        <dbReference type="Proteomes" id="UP000236333"/>
    </source>
</evidence>
<comment type="caution">
    <text evidence="2">The sequence shown here is derived from an EMBL/GenBank/DDBJ whole genome shotgun (WGS) entry which is preliminary data.</text>
</comment>
<sequence length="488" mass="55376">MHVKNRSMDDLLRTGWTYSGTLGVYLNTILAPRDEEDDEDFVPVEGPLADLHGTVAVFVLGAGGRRTLAPLDPSGHLFREPGLTLYRAHRVNGRRHLSVHPAMHDHLNRLLLSSKSKRKRKVKRGGGGDPACRLGEGKSGSYVFKSRCIKDYVLRGVSVCENMYENMYDNYPRGQLRCGAQEQERTPLDGWTDITYPHQQLKLVLKINENARETIGEIERNIRVHKWLSERKFMNLCALHPTVSHLSVYDKEDRVTDLIALRQMDGDVKHLKGLTEHEVYELAGTTITVLNVLHKNKHLHMDIKPANILHGRDMEDGRRNFAVTDYGIVESMVDVATLVRGKGYSGTLGYMSPMLLETDEHNRVFLKFNDILSRARGVELTLDALELTFRAKREQLQTHNFAENDADFGLFAKIDLQSLGLTLHRIMREQTHLPPAARQRINDFTYGLIFYDDLKVPDKTAKAPPCFTSTDDAMKSLLTQRSALHSSK</sequence>
<dbReference type="SMART" id="SM00220">
    <property type="entry name" value="S_TKc"/>
    <property type="match status" value="1"/>
</dbReference>
<dbReference type="EMBL" id="PGGS01000389">
    <property type="protein sequence ID" value="PNH04440.1"/>
    <property type="molecule type" value="Genomic_DNA"/>
</dbReference>
<name>A0A2J7ZVZ3_9CHLO</name>
<dbReference type="Pfam" id="PF00069">
    <property type="entry name" value="Pkinase"/>
    <property type="match status" value="1"/>
</dbReference>